<dbReference type="AlphaFoldDB" id="A0A1M5DHR1"/>
<dbReference type="InterPro" id="IPR002347">
    <property type="entry name" value="SDR_fam"/>
</dbReference>
<sequence length="245" mass="25881">MRGSELPADVKDQLVVVIGGSSGIGFEVARRVVADGGEVVLGGRDRERLDQAVAALGPAASSRVVDVTDKSSIAAFFDPLTRVDHLFTPGSSYGRGRLTEISDELAESPFRSKFWGQYYAVKNAVPKLADTGSVVLMAGAYSVRPPVDGAAYAACNGALESLGRALALELSPIRVNVVSPGMIDSDLWARLPQDVRERNAAAFSRDTLVGRPGTVAEAAQAVLYLMTNTYTTGSVLYPDGGFSLR</sequence>
<evidence type="ECO:0000256" key="1">
    <source>
        <dbReference type="ARBA" id="ARBA00006484"/>
    </source>
</evidence>
<dbReference type="Pfam" id="PF13561">
    <property type="entry name" value="adh_short_C2"/>
    <property type="match status" value="1"/>
</dbReference>
<accession>A0A1M5DHR1</accession>
<dbReference type="InterPro" id="IPR051122">
    <property type="entry name" value="SDR_DHRS6-like"/>
</dbReference>
<evidence type="ECO:0000256" key="2">
    <source>
        <dbReference type="ARBA" id="ARBA00023002"/>
    </source>
</evidence>
<evidence type="ECO:0000313" key="4">
    <source>
        <dbReference type="Proteomes" id="UP000184501"/>
    </source>
</evidence>
<gene>
    <name evidence="3" type="ORF">SAMN05444320_104458</name>
</gene>
<dbReference type="InterPro" id="IPR036291">
    <property type="entry name" value="NAD(P)-bd_dom_sf"/>
</dbReference>
<dbReference type="PANTHER" id="PTHR43477">
    <property type="entry name" value="DIHYDROANTICAPSIN 7-DEHYDROGENASE"/>
    <property type="match status" value="1"/>
</dbReference>
<name>A0A1M5DHR1_STRHI</name>
<dbReference type="PANTHER" id="PTHR43477:SF1">
    <property type="entry name" value="DIHYDROANTICAPSIN 7-DEHYDROGENASE"/>
    <property type="match status" value="1"/>
</dbReference>
<dbReference type="Proteomes" id="UP000184501">
    <property type="component" value="Unassembled WGS sequence"/>
</dbReference>
<dbReference type="Gene3D" id="3.40.50.720">
    <property type="entry name" value="NAD(P)-binding Rossmann-like Domain"/>
    <property type="match status" value="1"/>
</dbReference>
<protein>
    <submittedName>
        <fullName evidence="3">NAD(P)-dependent dehydrogenase, short-chain alcohol dehydrogenase family</fullName>
    </submittedName>
</protein>
<reference evidence="3 4" key="1">
    <citation type="submission" date="2016-11" db="EMBL/GenBank/DDBJ databases">
        <authorList>
            <person name="Jaros S."/>
            <person name="Januszkiewicz K."/>
            <person name="Wedrychowicz H."/>
        </authorList>
    </citation>
    <scope>NUCLEOTIDE SEQUENCE [LARGE SCALE GENOMIC DNA]</scope>
    <source>
        <strain evidence="3 4">DSM 44523</strain>
    </source>
</reference>
<comment type="similarity">
    <text evidence="1">Belongs to the short-chain dehydrogenases/reductases (SDR) family.</text>
</comment>
<keyword evidence="4" id="KW-1185">Reference proteome</keyword>
<proteinExistence type="inferred from homology"/>
<dbReference type="STRING" id="2017.SAMN05444320_104458"/>
<keyword evidence="2" id="KW-0560">Oxidoreductase</keyword>
<dbReference type="CDD" id="cd05233">
    <property type="entry name" value="SDR_c"/>
    <property type="match status" value="1"/>
</dbReference>
<dbReference type="PRINTS" id="PR00081">
    <property type="entry name" value="GDHRDH"/>
</dbReference>
<dbReference type="SUPFAM" id="SSF51735">
    <property type="entry name" value="NAD(P)-binding Rossmann-fold domains"/>
    <property type="match status" value="1"/>
</dbReference>
<evidence type="ECO:0000313" key="3">
    <source>
        <dbReference type="EMBL" id="SHF66414.1"/>
    </source>
</evidence>
<dbReference type="GO" id="GO:0016491">
    <property type="term" value="F:oxidoreductase activity"/>
    <property type="evidence" value="ECO:0007669"/>
    <property type="project" value="UniProtKB-KW"/>
</dbReference>
<organism evidence="3 4">
    <name type="scientific">Streptoalloteichus hindustanus</name>
    <dbReference type="NCBI Taxonomy" id="2017"/>
    <lineage>
        <taxon>Bacteria</taxon>
        <taxon>Bacillati</taxon>
        <taxon>Actinomycetota</taxon>
        <taxon>Actinomycetes</taxon>
        <taxon>Pseudonocardiales</taxon>
        <taxon>Pseudonocardiaceae</taxon>
        <taxon>Streptoalloteichus</taxon>
    </lineage>
</organism>
<dbReference type="EMBL" id="FQVN01000004">
    <property type="protein sequence ID" value="SHF66414.1"/>
    <property type="molecule type" value="Genomic_DNA"/>
</dbReference>